<feature type="compositionally biased region" description="Polar residues" evidence="2">
    <location>
        <begin position="298"/>
        <end position="308"/>
    </location>
</feature>
<feature type="compositionally biased region" description="Basic and acidic residues" evidence="2">
    <location>
        <begin position="527"/>
        <end position="541"/>
    </location>
</feature>
<feature type="compositionally biased region" description="Polar residues" evidence="2">
    <location>
        <begin position="554"/>
        <end position="565"/>
    </location>
</feature>
<accession>A0A316U7A2</accession>
<dbReference type="RefSeq" id="XP_025345985.1">
    <property type="nucleotide sequence ID" value="XM_025494512.1"/>
</dbReference>
<dbReference type="Pfam" id="PF05794">
    <property type="entry name" value="Tcp11"/>
    <property type="match status" value="2"/>
</dbReference>
<feature type="region of interest" description="Disordered" evidence="2">
    <location>
        <begin position="1"/>
        <end position="179"/>
    </location>
</feature>
<feature type="region of interest" description="Disordered" evidence="2">
    <location>
        <begin position="609"/>
        <end position="639"/>
    </location>
</feature>
<feature type="compositionally biased region" description="Polar residues" evidence="2">
    <location>
        <begin position="123"/>
        <end position="134"/>
    </location>
</feature>
<keyword evidence="4" id="KW-1185">Reference proteome</keyword>
<evidence type="ECO:0000256" key="1">
    <source>
        <dbReference type="ARBA" id="ARBA00010954"/>
    </source>
</evidence>
<feature type="compositionally biased region" description="Low complexity" evidence="2">
    <location>
        <begin position="848"/>
        <end position="862"/>
    </location>
</feature>
<evidence type="ECO:0008006" key="5">
    <source>
        <dbReference type="Google" id="ProtNLM"/>
    </source>
</evidence>
<dbReference type="Proteomes" id="UP000245942">
    <property type="component" value="Unassembled WGS sequence"/>
</dbReference>
<reference evidence="3 4" key="1">
    <citation type="journal article" date="2018" name="Mol. Biol. Evol.">
        <title>Broad Genomic Sampling Reveals a Smut Pathogenic Ancestry of the Fungal Clade Ustilaginomycotina.</title>
        <authorList>
            <person name="Kijpornyongpan T."/>
            <person name="Mondo S.J."/>
            <person name="Barry K."/>
            <person name="Sandor L."/>
            <person name="Lee J."/>
            <person name="Lipzen A."/>
            <person name="Pangilinan J."/>
            <person name="LaButti K."/>
            <person name="Hainaut M."/>
            <person name="Henrissat B."/>
            <person name="Grigoriev I.V."/>
            <person name="Spatafora J.W."/>
            <person name="Aime M.C."/>
        </authorList>
    </citation>
    <scope>NUCLEOTIDE SEQUENCE [LARGE SCALE GENOMIC DNA]</scope>
    <source>
        <strain evidence="3 4">MCA 4718</strain>
    </source>
</reference>
<feature type="compositionally biased region" description="Basic residues" evidence="2">
    <location>
        <begin position="167"/>
        <end position="177"/>
    </location>
</feature>
<sequence length="1465" mass="155794">MTSGSAEAREASSSTTSFRHRSPSISSSSLPSGSSPPSHRQSKRTLSNAAAAVVHHATNGSARGADGTSGGGPPTETGLSMSGALDSSPSTSSSSSSLGLQGKTGVDGHQRSPALSSIAEDQVQASGSGSSHNFANAVHSSSRRASGSCHLSSSSTSSSYDAADKHPQHHGRLHLHLPPRSQLEEEQEIVANYHTSSPLSEPHLALPDLTDYHSMMSHSRGATSLTDPEQAGRSLCGQRRPETVTAETFAEQIIAVGGHMVQPSSRSASSDHLHDTSTMPTHPLTTKDMGPDLPSSPRHPSSTTQGSQIALLPLQQSTVQQTSTASTSLPSPASPYPTTWSTWSFPPPRPSKAGGLHTVARKRMNVGSQSKIGSVGPRRASSRVNWETVVVDRGLSGSPTPNPWKGDSETSDAGPVGQEGLGRKRRLPSGSLQCNNSSRAPADQKGFQLQPVPPGKRRRYQYRPSQSLGIQHVDDTGMQHQKSNLADGHSCHDQPSHTLQHSAKLQSTTSSSSGVAPENHGLPTAHEAADLVPSERSEHRTTSPSSWDSSSRSQHAPTRMSQQTRPEYIVPVRENLFNVAGAKGTALSQMRCPSFFASQTPAEASFASRSAGLTSATRGRQPWPTPHGQAARKRQPAVQAPTALQLNRLLPRLRRAQSVPNMRVRTSTESLIQPAVHRLMLPPHLVNFLASLQRPGATVSDANSIASSSNSPSPLPIMIAPATSSNTGEAVLHQSRSRDAGRKHNVYMPPLHPPITRHTLRELDLAEILKNPQLRHDVVFDANVQFRPNFDGERGKKKKEACEKYWTAVTREIELGCTCTSFEGQRLLPCICGGSVAARSASQVSSAAMTRGSKSGSGSCSKLPADKNPPSRVPVLVQELRAICLSILPGSNGAAHSPISSRSPTGSSMAGVGTPLVGQSGGTVVSSDHSVLASTLDPVFISQQLAHGVLDVPGLVSFLASVLQLHCAPMRDEMIDEMVQETKRGRIGKGLRMCFEILELMKLDIANHQLRSARPYLVETAVEFEARWFRDQIVGSRMALDRTTAWFSASWRDLASQSSTADCRQSRTALISQAYNDGFLRLIFDPPGTDTNIRALHSRAAEGPSLSSSSLNHSYSAAYPETFQFDAFRLMTFHNDAVDLTIIYMLLMLFRQLSCSPAIAGSAPLPATASTSANISKVAATLASKQLESVKNEVWCLLNEANAAMSRSESSAAADPDLPASLSGVGTGGKAKLTDPRWRSAMKDAVLQVAARAGAVWDEAAGISSTCATRAPSTQTIAMLESWLQTNLTPQSALMKLCLGRLRGVLGSLIAQKVVGSASAVAGASVVAAALSNETNEVVSQRKRAAENAPDTSAKRHKGDEAVAESNTVPAPQILSTTECAVPKSQPRCSPSSSKSSVDLEELEQTVDGVTLAVCSGEDDEWERSLTKAGLDPLRSEVRVLGARMLQVAAVNLKTFRVLYERLAV</sequence>
<proteinExistence type="inferred from homology"/>
<name>A0A316U7A2_9BASI</name>
<feature type="region of interest" description="Disordered" evidence="2">
    <location>
        <begin position="848"/>
        <end position="871"/>
    </location>
</feature>
<dbReference type="STRING" id="1684307.A0A316U7A2"/>
<feature type="region of interest" description="Disordered" evidence="2">
    <location>
        <begin position="217"/>
        <end position="240"/>
    </location>
</feature>
<feature type="compositionally biased region" description="Low complexity" evidence="2">
    <location>
        <begin position="87"/>
        <end position="97"/>
    </location>
</feature>
<feature type="compositionally biased region" description="Polar residues" evidence="2">
    <location>
        <begin position="609"/>
        <end position="618"/>
    </location>
</feature>
<feature type="region of interest" description="Disordered" evidence="2">
    <location>
        <begin position="1337"/>
        <end position="1366"/>
    </location>
</feature>
<dbReference type="EMBL" id="KZ819334">
    <property type="protein sequence ID" value="PWN18825.1"/>
    <property type="molecule type" value="Genomic_DNA"/>
</dbReference>
<feature type="compositionally biased region" description="Low complexity" evidence="2">
    <location>
        <begin position="1"/>
        <end position="38"/>
    </location>
</feature>
<feature type="compositionally biased region" description="Low complexity" evidence="2">
    <location>
        <begin position="311"/>
        <end position="344"/>
    </location>
</feature>
<feature type="compositionally biased region" description="Low complexity" evidence="2">
    <location>
        <begin position="143"/>
        <end position="159"/>
    </location>
</feature>
<dbReference type="PANTHER" id="PTHR12832:SF11">
    <property type="entry name" value="LD23868P"/>
    <property type="match status" value="1"/>
</dbReference>
<dbReference type="GeneID" id="37016246"/>
<comment type="similarity">
    <text evidence="1">Belongs to the TCP11 family.</text>
</comment>
<organism evidence="3 4">
    <name type="scientific">Pseudomicrostroma glucosiphilum</name>
    <dbReference type="NCBI Taxonomy" id="1684307"/>
    <lineage>
        <taxon>Eukaryota</taxon>
        <taxon>Fungi</taxon>
        <taxon>Dikarya</taxon>
        <taxon>Basidiomycota</taxon>
        <taxon>Ustilaginomycotina</taxon>
        <taxon>Exobasidiomycetes</taxon>
        <taxon>Microstromatales</taxon>
        <taxon>Microstromatales incertae sedis</taxon>
        <taxon>Pseudomicrostroma</taxon>
    </lineage>
</organism>
<dbReference type="PANTHER" id="PTHR12832">
    <property type="entry name" value="TESTIS-SPECIFIC PROTEIN PBS13 T-COMPLEX 11"/>
    <property type="match status" value="1"/>
</dbReference>
<evidence type="ECO:0000313" key="3">
    <source>
        <dbReference type="EMBL" id="PWN18825.1"/>
    </source>
</evidence>
<dbReference type="GO" id="GO:0010737">
    <property type="term" value="P:protein kinase A signaling"/>
    <property type="evidence" value="ECO:0007669"/>
    <property type="project" value="TreeGrafter"/>
</dbReference>
<dbReference type="InterPro" id="IPR008862">
    <property type="entry name" value="Tcp11"/>
</dbReference>
<feature type="region of interest" description="Disordered" evidence="2">
    <location>
        <begin position="260"/>
        <end position="461"/>
    </location>
</feature>
<feature type="compositionally biased region" description="Polar residues" evidence="2">
    <location>
        <begin position="217"/>
        <end position="227"/>
    </location>
</feature>
<protein>
    <recommendedName>
        <fullName evidence="5">Tcp11-domain-containing protein</fullName>
    </recommendedName>
</protein>
<gene>
    <name evidence="3" type="ORF">BCV69DRAFT_300978</name>
</gene>
<evidence type="ECO:0000313" key="4">
    <source>
        <dbReference type="Proteomes" id="UP000245942"/>
    </source>
</evidence>
<feature type="compositionally biased region" description="Polar residues" evidence="2">
    <location>
        <begin position="496"/>
        <end position="506"/>
    </location>
</feature>
<feature type="region of interest" description="Disordered" evidence="2">
    <location>
        <begin position="480"/>
        <end position="567"/>
    </location>
</feature>
<feature type="compositionally biased region" description="Low complexity" evidence="2">
    <location>
        <begin position="543"/>
        <end position="553"/>
    </location>
</feature>
<dbReference type="OrthoDB" id="276323at2759"/>
<evidence type="ECO:0000256" key="2">
    <source>
        <dbReference type="SAM" id="MobiDB-lite"/>
    </source>
</evidence>
<feature type="compositionally biased region" description="Polar residues" evidence="2">
    <location>
        <begin position="430"/>
        <end position="439"/>
    </location>
</feature>